<evidence type="ECO:0000256" key="3">
    <source>
        <dbReference type="ARBA" id="ARBA00022432"/>
    </source>
</evidence>
<keyword evidence="4 8" id="KW-0963">Cytoplasm</keyword>
<dbReference type="PANTHER" id="PTHR11469:SF1">
    <property type="entry name" value="GLUCOSE-6-PHOSPHATE ISOMERASE"/>
    <property type="match status" value="1"/>
</dbReference>
<dbReference type="EC" id="5.3.1.9" evidence="8"/>
<protein>
    <recommendedName>
        <fullName evidence="8">Glucose-6-phosphate isomerase</fullName>
        <shortName evidence="8">GPI</shortName>
        <ecNumber evidence="8">5.3.1.9</ecNumber>
    </recommendedName>
    <alternativeName>
        <fullName evidence="8">Phosphoglucose isomerase</fullName>
        <shortName evidence="8">PGI</shortName>
    </alternativeName>
    <alternativeName>
        <fullName evidence="8">Phosphohexose isomerase</fullName>
        <shortName evidence="8">PHI</shortName>
    </alternativeName>
</protein>
<comment type="pathway">
    <text evidence="1 8 9">Carbohydrate degradation; glycolysis; D-glyceraldehyde 3-phosphate and glycerone phosphate from D-glucose: step 2/4.</text>
</comment>
<keyword evidence="5 8" id="KW-0324">Glycolysis</keyword>
<dbReference type="CDD" id="cd05015">
    <property type="entry name" value="SIS_PGI_1"/>
    <property type="match status" value="1"/>
</dbReference>
<comment type="similarity">
    <text evidence="2 8 9">Belongs to the GPI family.</text>
</comment>
<dbReference type="EMBL" id="MBEW02000005">
    <property type="protein sequence ID" value="RDY21630.1"/>
    <property type="molecule type" value="Genomic_DNA"/>
</dbReference>
<evidence type="ECO:0000313" key="11">
    <source>
        <dbReference type="Proteomes" id="UP000093352"/>
    </source>
</evidence>
<dbReference type="Pfam" id="PF00342">
    <property type="entry name" value="PGI"/>
    <property type="match status" value="1"/>
</dbReference>
<dbReference type="GO" id="GO:0097367">
    <property type="term" value="F:carbohydrate derivative binding"/>
    <property type="evidence" value="ECO:0007669"/>
    <property type="project" value="InterPro"/>
</dbReference>
<comment type="subcellular location">
    <subcellularLocation>
        <location evidence="8">Cytoplasm</location>
    </subcellularLocation>
</comment>
<dbReference type="InterPro" id="IPR001672">
    <property type="entry name" value="G6P_Isomerase"/>
</dbReference>
<comment type="pathway">
    <text evidence="8">Carbohydrate biosynthesis; gluconeogenesis.</text>
</comment>
<proteinExistence type="inferred from homology"/>
<dbReference type="InterPro" id="IPR046348">
    <property type="entry name" value="SIS_dom_sf"/>
</dbReference>
<sequence length="446" mass="49890">MNKLSLDISNCQDFVSESEPLKLAPYADLAKKNLFAIADKPGEFTGWINLPTDYDKEEFDRVLKASEYIRQNAEVLVVIGIGGSYLGARAVIEALKSNFSAYDKNELKVVFAGNNISPTYLQDLIDMLKDKDFCLNVISKSGTTTEPAIAFRILKNLLEKKYGKQEAKKRIFATTDRKKGALKSLADKEGYETFVVPDEVGGRYSVLTAVGLLPIAAAGLDIKKLMQGAADAQKEFAQKDGLENDALKYAIYRNILYRKGKSVEILVNYEPSFMMFNEWFKQLYGESEGKDQKGIYPSSVIFSTDLHSLGQFIQDGSRIMFETVIRINQSKRSLAIPSDSEDLDGLNYIAGKDMSFVQEKAMKGTILAHVDGGVPNLVLNIEKNDEYNLGYMIYFFEFACAVSGYMNGVNPFDQEGVESYKKNMFALLGKKGYEDISKNLEKRLQS</sequence>
<dbReference type="HAMAP" id="MF_00473">
    <property type="entry name" value="G6P_isomerase"/>
    <property type="match status" value="1"/>
</dbReference>
<keyword evidence="6 8" id="KW-0413">Isomerase</keyword>
<dbReference type="InterPro" id="IPR035476">
    <property type="entry name" value="SIS_PGI_1"/>
</dbReference>
<dbReference type="GO" id="GO:0006096">
    <property type="term" value="P:glycolytic process"/>
    <property type="evidence" value="ECO:0007669"/>
    <property type="project" value="UniProtKB-UniRule"/>
</dbReference>
<comment type="caution">
    <text evidence="8">Lacks conserved residue(s) required for the propagation of feature annotation.</text>
</comment>
<organism evidence="10 11">
    <name type="scientific">Criibacterium bergeronii</name>
    <dbReference type="NCBI Taxonomy" id="1871336"/>
    <lineage>
        <taxon>Bacteria</taxon>
        <taxon>Bacillati</taxon>
        <taxon>Bacillota</taxon>
        <taxon>Clostridia</taxon>
        <taxon>Peptostreptococcales</taxon>
        <taxon>Filifactoraceae</taxon>
        <taxon>Criibacterium</taxon>
    </lineage>
</organism>
<dbReference type="UniPathway" id="UPA00138"/>
<dbReference type="FunFam" id="3.40.50.10490:FF:000015">
    <property type="entry name" value="Glucose-6-phosphate isomerase"/>
    <property type="match status" value="1"/>
</dbReference>
<comment type="catalytic activity">
    <reaction evidence="7 8 9">
        <text>alpha-D-glucose 6-phosphate = beta-D-fructose 6-phosphate</text>
        <dbReference type="Rhea" id="RHEA:11816"/>
        <dbReference type="ChEBI" id="CHEBI:57634"/>
        <dbReference type="ChEBI" id="CHEBI:58225"/>
        <dbReference type="EC" id="5.3.1.9"/>
    </reaction>
</comment>
<dbReference type="UniPathway" id="UPA00109">
    <property type="reaction ID" value="UER00181"/>
</dbReference>
<keyword evidence="3 8" id="KW-0312">Gluconeogenesis</keyword>
<dbReference type="SUPFAM" id="SSF53697">
    <property type="entry name" value="SIS domain"/>
    <property type="match status" value="1"/>
</dbReference>
<dbReference type="STRING" id="1871336.BBG48_05920"/>
<evidence type="ECO:0000256" key="7">
    <source>
        <dbReference type="ARBA" id="ARBA00029321"/>
    </source>
</evidence>
<dbReference type="Proteomes" id="UP000093352">
    <property type="component" value="Unassembled WGS sequence"/>
</dbReference>
<dbReference type="AlphaFoldDB" id="A0A371IMF2"/>
<dbReference type="GO" id="GO:0048029">
    <property type="term" value="F:monosaccharide binding"/>
    <property type="evidence" value="ECO:0007669"/>
    <property type="project" value="TreeGrafter"/>
</dbReference>
<dbReference type="Gene3D" id="3.40.50.10490">
    <property type="entry name" value="Glucose-6-phosphate isomerase like protein, domain 1"/>
    <property type="match status" value="2"/>
</dbReference>
<dbReference type="NCBIfam" id="NF010697">
    <property type="entry name" value="PRK14097.1"/>
    <property type="match status" value="1"/>
</dbReference>
<feature type="active site" description="Proton donor" evidence="8">
    <location>
        <position position="286"/>
    </location>
</feature>
<evidence type="ECO:0000313" key="10">
    <source>
        <dbReference type="EMBL" id="RDY21630.1"/>
    </source>
</evidence>
<evidence type="ECO:0000256" key="9">
    <source>
        <dbReference type="RuleBase" id="RU000612"/>
    </source>
</evidence>
<dbReference type="PANTHER" id="PTHR11469">
    <property type="entry name" value="GLUCOSE-6-PHOSPHATE ISOMERASE"/>
    <property type="match status" value="1"/>
</dbReference>
<dbReference type="PROSITE" id="PS00765">
    <property type="entry name" value="P_GLUCOSE_ISOMERASE_1"/>
    <property type="match status" value="1"/>
</dbReference>
<dbReference type="GO" id="GO:0004347">
    <property type="term" value="F:glucose-6-phosphate isomerase activity"/>
    <property type="evidence" value="ECO:0007669"/>
    <property type="project" value="UniProtKB-UniRule"/>
</dbReference>
<dbReference type="InterPro" id="IPR018189">
    <property type="entry name" value="Phosphoglucose_isomerase_CS"/>
</dbReference>
<evidence type="ECO:0000256" key="4">
    <source>
        <dbReference type="ARBA" id="ARBA00022490"/>
    </source>
</evidence>
<keyword evidence="11" id="KW-1185">Reference proteome</keyword>
<feature type="active site" evidence="8">
    <location>
        <position position="421"/>
    </location>
</feature>
<evidence type="ECO:0000256" key="1">
    <source>
        <dbReference type="ARBA" id="ARBA00004926"/>
    </source>
</evidence>
<dbReference type="InterPro" id="IPR035482">
    <property type="entry name" value="SIS_PGI_2"/>
</dbReference>
<dbReference type="RefSeq" id="WP_068911922.1">
    <property type="nucleotide sequence ID" value="NZ_MBEW02000005.1"/>
</dbReference>
<dbReference type="PRINTS" id="PR00662">
    <property type="entry name" value="G6PISOMERASE"/>
</dbReference>
<evidence type="ECO:0000256" key="5">
    <source>
        <dbReference type="ARBA" id="ARBA00023152"/>
    </source>
</evidence>
<dbReference type="CDD" id="cd05016">
    <property type="entry name" value="SIS_PGI_2"/>
    <property type="match status" value="1"/>
</dbReference>
<gene>
    <name evidence="8" type="primary">pgi</name>
    <name evidence="10" type="ORF">BBG48_003355</name>
</gene>
<dbReference type="FunFam" id="3.40.50.10490:FF:000016">
    <property type="entry name" value="Glucose-6-phosphate isomerase"/>
    <property type="match status" value="1"/>
</dbReference>
<dbReference type="GO" id="GO:0005829">
    <property type="term" value="C:cytosol"/>
    <property type="evidence" value="ECO:0007669"/>
    <property type="project" value="TreeGrafter"/>
</dbReference>
<evidence type="ECO:0000256" key="6">
    <source>
        <dbReference type="ARBA" id="ARBA00023235"/>
    </source>
</evidence>
<comment type="function">
    <text evidence="8">Catalyzes the reversible isomerization of glucose-6-phosphate to fructose-6-phosphate.</text>
</comment>
<comment type="caution">
    <text evidence="10">The sequence shown here is derived from an EMBL/GenBank/DDBJ whole genome shotgun (WGS) entry which is preliminary data.</text>
</comment>
<dbReference type="PROSITE" id="PS51463">
    <property type="entry name" value="P_GLUCOSE_ISOMERASE_3"/>
    <property type="match status" value="1"/>
</dbReference>
<dbReference type="PROSITE" id="PS00174">
    <property type="entry name" value="P_GLUCOSE_ISOMERASE_2"/>
    <property type="match status" value="1"/>
</dbReference>
<evidence type="ECO:0000256" key="8">
    <source>
        <dbReference type="HAMAP-Rule" id="MF_00473"/>
    </source>
</evidence>
<reference evidence="10 11" key="1">
    <citation type="journal article" date="2016" name="Genome Announc.">
        <title>Draft Genome Sequence of Criibacterium bergeronii gen. nov., sp. nov., Strain CCRI-22567T, Isolated from a Vaginal Sample from a Woman with Bacterial Vaginosis.</title>
        <authorList>
            <person name="Maheux A.F."/>
            <person name="Berube E."/>
            <person name="Boudreau D.K."/>
            <person name="Raymond F."/>
            <person name="Corbeil J."/>
            <person name="Roy P.H."/>
            <person name="Boissinot M."/>
            <person name="Omar R.F."/>
        </authorList>
    </citation>
    <scope>NUCLEOTIDE SEQUENCE [LARGE SCALE GENOMIC DNA]</scope>
    <source>
        <strain evidence="10 11">CCRI-22567</strain>
    </source>
</reference>
<evidence type="ECO:0000256" key="2">
    <source>
        <dbReference type="ARBA" id="ARBA00006604"/>
    </source>
</evidence>
<dbReference type="GO" id="GO:0051156">
    <property type="term" value="P:glucose 6-phosphate metabolic process"/>
    <property type="evidence" value="ECO:0007669"/>
    <property type="project" value="TreeGrafter"/>
</dbReference>
<dbReference type="GO" id="GO:0006094">
    <property type="term" value="P:gluconeogenesis"/>
    <property type="evidence" value="ECO:0007669"/>
    <property type="project" value="UniProtKB-UniRule"/>
</dbReference>
<name>A0A371IMF2_9FIRM</name>
<accession>A0A371IMF2</accession>